<dbReference type="InterPro" id="IPR036280">
    <property type="entry name" value="Multihaem_cyt_sf"/>
</dbReference>
<dbReference type="Pfam" id="PF22678">
    <property type="entry name" value="Cytochrom_c_NrfB-like"/>
    <property type="match status" value="1"/>
</dbReference>
<dbReference type="NCBIfam" id="TIGR03146">
    <property type="entry name" value="cyt_nit_nrfB"/>
    <property type="match status" value="1"/>
</dbReference>
<dbReference type="Gene3D" id="3.90.10.10">
    <property type="entry name" value="Cytochrome C3"/>
    <property type="match status" value="1"/>
</dbReference>
<keyword evidence="4" id="KW-1185">Reference proteome</keyword>
<dbReference type="InterPro" id="IPR051829">
    <property type="entry name" value="Multiheme_Cytochr_ET"/>
</dbReference>
<dbReference type="RefSeq" id="WP_274139725.1">
    <property type="nucleotide sequence ID" value="NZ_JAJUBB010000001.1"/>
</dbReference>
<gene>
    <name evidence="3" type="primary">nrfB</name>
    <name evidence="3" type="ORF">LRP49_01640</name>
</gene>
<comment type="caution">
    <text evidence="3">The sequence shown here is derived from an EMBL/GenBank/DDBJ whole genome shotgun (WGS) entry which is preliminary data.</text>
</comment>
<evidence type="ECO:0000259" key="2">
    <source>
        <dbReference type="Pfam" id="PF22678"/>
    </source>
</evidence>
<feature type="domain" description="Cytochrome c-type protein NrfB-like" evidence="2">
    <location>
        <begin position="88"/>
        <end position="188"/>
    </location>
</feature>
<protein>
    <submittedName>
        <fullName evidence="3">Cytochrome c nitrite reductase pentaheme subunit</fullName>
        <ecNumber evidence="3">1.7.2.2</ecNumber>
    </submittedName>
</protein>
<sequence length="199" mass="22088">MSNIKANFPWLVPLLAVLCLWGTSLHVASESKDKEIRSSSDSTALQHEVTFQRNPDYACVQCHKDEENKLAGAHKDVINPHNNRSMTCIDCHTSISPSHRDGAKDVVKFDHSQSVSGTSIAASSIEWITKQNEACETCHEPTQLQEANWTHDVHARDLTCSSCHTVHPETDPMKGLTSKAAIDTCVDCHTDQRLAKEKE</sequence>
<evidence type="ECO:0000313" key="3">
    <source>
        <dbReference type="EMBL" id="MDD1779887.1"/>
    </source>
</evidence>
<dbReference type="PANTHER" id="PTHR35038:SF6">
    <property type="entry name" value="SURFACE LOCALIZED DECAHEME CYTOCHROME C LIPOPROTEIN"/>
    <property type="match status" value="1"/>
</dbReference>
<keyword evidence="1" id="KW-0732">Signal</keyword>
<dbReference type="PANTHER" id="PTHR35038">
    <property type="entry name" value="DISSIMILATORY SULFITE REDUCTASE SIRA"/>
    <property type="match status" value="1"/>
</dbReference>
<proteinExistence type="predicted"/>
<reference evidence="3" key="1">
    <citation type="submission" date="2021-12" db="EMBL/GenBank/DDBJ databases">
        <title>Enterovibrio ZSDZ35 sp. nov. and Enterovibrio ZSDZ42 sp. nov., isolated from coastal seawater in Qingdao.</title>
        <authorList>
            <person name="Zhang P."/>
        </authorList>
    </citation>
    <scope>NUCLEOTIDE SEQUENCE</scope>
    <source>
        <strain evidence="3">ZSDZ35</strain>
    </source>
</reference>
<evidence type="ECO:0000313" key="4">
    <source>
        <dbReference type="Proteomes" id="UP001149821"/>
    </source>
</evidence>
<dbReference type="SUPFAM" id="SSF48695">
    <property type="entry name" value="Multiheme cytochromes"/>
    <property type="match status" value="1"/>
</dbReference>
<dbReference type="GO" id="GO:0042279">
    <property type="term" value="F:nitrite reductase (cytochrome, ammonia-forming) activity"/>
    <property type="evidence" value="ECO:0007669"/>
    <property type="project" value="UniProtKB-EC"/>
</dbReference>
<keyword evidence="3" id="KW-0560">Oxidoreductase</keyword>
<accession>A0ABT5QG08</accession>
<dbReference type="Proteomes" id="UP001149821">
    <property type="component" value="Unassembled WGS sequence"/>
</dbReference>
<dbReference type="EMBL" id="JAJUBB010000001">
    <property type="protein sequence ID" value="MDD1779887.1"/>
    <property type="molecule type" value="Genomic_DNA"/>
</dbReference>
<dbReference type="InterPro" id="IPR053875">
    <property type="entry name" value="Cytochrom_c_NrfB-like_dom"/>
</dbReference>
<name>A0ABT5QG08_9GAMM</name>
<evidence type="ECO:0000256" key="1">
    <source>
        <dbReference type="ARBA" id="ARBA00022729"/>
    </source>
</evidence>
<organism evidence="3 4">
    <name type="scientific">Enterovibrio qingdaonensis</name>
    <dbReference type="NCBI Taxonomy" id="2899818"/>
    <lineage>
        <taxon>Bacteria</taxon>
        <taxon>Pseudomonadati</taxon>
        <taxon>Pseudomonadota</taxon>
        <taxon>Gammaproteobacteria</taxon>
        <taxon>Vibrionales</taxon>
        <taxon>Vibrionaceae</taxon>
        <taxon>Enterovibrio</taxon>
    </lineage>
</organism>
<dbReference type="NCBIfam" id="NF008659">
    <property type="entry name" value="PRK11659.1"/>
    <property type="match status" value="1"/>
</dbReference>
<dbReference type="InterPro" id="IPR017564">
    <property type="entry name" value="Cyt_c_NrfB"/>
</dbReference>
<dbReference type="EC" id="1.7.2.2" evidence="3"/>